<accession>A0A8T7M0W7</accession>
<evidence type="ECO:0000313" key="2">
    <source>
        <dbReference type="EMBL" id="WJW65850.1"/>
    </source>
</evidence>
<sequence length="210" mass="22548">MPLNTGIGKQYSQADLYLQRGTVIDGFTRANNATYPGRADSGQSWYPYQGTWGISSNQLYSASDATNDLLFLDSFTNNPTIQCTISGTLNSATIYRLPCLIFCGLDNSNFLQLNLLNGAINLSKTDAGTNTVLSTTATTTADGTNYTLKVIKDGLSITVLKNGTSLISHTLASANFKYLQWTKVGCLLLKAGAPATAARWSSYTCVETAH</sequence>
<evidence type="ECO:0000313" key="4">
    <source>
        <dbReference type="Proteomes" id="UP001431572"/>
    </source>
</evidence>
<reference evidence="1 3" key="1">
    <citation type="submission" date="2020-06" db="EMBL/GenBank/DDBJ databases">
        <title>Anoxygenic phototrophic Chloroflexota member uses a Type I reaction center.</title>
        <authorList>
            <person name="Tsuji J.M."/>
            <person name="Shaw N.A."/>
            <person name="Nagashima S."/>
            <person name="Venkiteswaran J."/>
            <person name="Schiff S.L."/>
            <person name="Hanada S."/>
            <person name="Tank M."/>
            <person name="Neufeld J.D."/>
        </authorList>
    </citation>
    <scope>NUCLEOTIDE SEQUENCE [LARGE SCALE GENOMIC DNA]</scope>
    <source>
        <strain evidence="1">L227-S17</strain>
    </source>
</reference>
<proteinExistence type="predicted"/>
<dbReference type="EMBL" id="CP128399">
    <property type="protein sequence ID" value="WJW65850.1"/>
    <property type="molecule type" value="Genomic_DNA"/>
</dbReference>
<gene>
    <name evidence="1" type="ORF">HXX08_11435</name>
    <name evidence="2" type="ORF">OZ401_001629</name>
</gene>
<protein>
    <submittedName>
        <fullName evidence="1">Uncharacterized protein</fullName>
    </submittedName>
</protein>
<name>A0A8T7M0W7_9CHLR</name>
<dbReference type="Gene3D" id="2.60.120.560">
    <property type="entry name" value="Exo-inulinase, domain 1"/>
    <property type="match status" value="1"/>
</dbReference>
<dbReference type="Proteomes" id="UP000521676">
    <property type="component" value="Unassembled WGS sequence"/>
</dbReference>
<reference evidence="2" key="2">
    <citation type="journal article" date="2024" name="Nature">
        <title>Anoxygenic phototroph of the Chloroflexota uses a type I reaction centre.</title>
        <authorList>
            <person name="Tsuji J.M."/>
            <person name="Shaw N.A."/>
            <person name="Nagashima S."/>
            <person name="Venkiteswaran J.J."/>
            <person name="Schiff S.L."/>
            <person name="Watanabe T."/>
            <person name="Fukui M."/>
            <person name="Hanada S."/>
            <person name="Tank M."/>
            <person name="Neufeld J.D."/>
        </authorList>
    </citation>
    <scope>NUCLEOTIDE SEQUENCE</scope>
    <source>
        <strain evidence="2">L227-S17</strain>
    </source>
</reference>
<dbReference type="RefSeq" id="WP_341467737.1">
    <property type="nucleotide sequence ID" value="NZ_CP128399.1"/>
</dbReference>
<keyword evidence="4" id="KW-1185">Reference proteome</keyword>
<dbReference type="EMBL" id="JACATZ010000001">
    <property type="protein sequence ID" value="NWJ46482.1"/>
    <property type="molecule type" value="Genomic_DNA"/>
</dbReference>
<dbReference type="AlphaFoldDB" id="A0A8T7M0W7"/>
<evidence type="ECO:0000313" key="1">
    <source>
        <dbReference type="EMBL" id="NWJ46482.1"/>
    </source>
</evidence>
<organism evidence="1 3">
    <name type="scientific">Candidatus Chlorohelix allophototropha</name>
    <dbReference type="NCBI Taxonomy" id="3003348"/>
    <lineage>
        <taxon>Bacteria</taxon>
        <taxon>Bacillati</taxon>
        <taxon>Chloroflexota</taxon>
        <taxon>Chloroflexia</taxon>
        <taxon>Candidatus Chloroheliales</taxon>
        <taxon>Candidatus Chloroheliaceae</taxon>
        <taxon>Candidatus Chlorohelix</taxon>
    </lineage>
</organism>
<evidence type="ECO:0000313" key="3">
    <source>
        <dbReference type="Proteomes" id="UP000521676"/>
    </source>
</evidence>
<dbReference type="Proteomes" id="UP001431572">
    <property type="component" value="Chromosome 1"/>
</dbReference>